<keyword evidence="1 3" id="KW-0728">SH3 domain</keyword>
<dbReference type="GO" id="GO:0007032">
    <property type="term" value="P:endosome organization"/>
    <property type="evidence" value="ECO:0007669"/>
    <property type="project" value="TreeGrafter"/>
</dbReference>
<dbReference type="SMART" id="SM00454">
    <property type="entry name" value="SAM"/>
    <property type="match status" value="1"/>
</dbReference>
<dbReference type="GO" id="GO:0007015">
    <property type="term" value="P:actin filament organization"/>
    <property type="evidence" value="ECO:0007669"/>
    <property type="project" value="EnsemblFungi"/>
</dbReference>
<evidence type="ECO:0000256" key="2">
    <source>
        <dbReference type="ARBA" id="ARBA00022553"/>
    </source>
</evidence>
<dbReference type="Gene3D" id="2.30.29.30">
    <property type="entry name" value="Pleckstrin-homology domain (PH domain)/Phosphotyrosine-binding domain (PTB)"/>
    <property type="match status" value="1"/>
</dbReference>
<feature type="region of interest" description="Disordered" evidence="4">
    <location>
        <begin position="311"/>
        <end position="536"/>
    </location>
</feature>
<dbReference type="Pfam" id="PF00169">
    <property type="entry name" value="PH"/>
    <property type="match status" value="1"/>
</dbReference>
<dbReference type="SMART" id="SM00233">
    <property type="entry name" value="PH"/>
    <property type="match status" value="1"/>
</dbReference>
<evidence type="ECO:0000313" key="9">
    <source>
        <dbReference type="Proteomes" id="UP000054886"/>
    </source>
</evidence>
<dbReference type="GO" id="GO:0005935">
    <property type="term" value="C:cellular bud neck"/>
    <property type="evidence" value="ECO:0007669"/>
    <property type="project" value="EnsemblFungi"/>
</dbReference>
<dbReference type="FunFam" id="2.30.30.40:FF:000259">
    <property type="entry name" value="Protein BOI2"/>
    <property type="match status" value="1"/>
</dbReference>
<feature type="domain" description="SH3" evidence="5">
    <location>
        <begin position="37"/>
        <end position="101"/>
    </location>
</feature>
<feature type="compositionally biased region" description="Polar residues" evidence="4">
    <location>
        <begin position="587"/>
        <end position="599"/>
    </location>
</feature>
<protein>
    <submittedName>
        <fullName evidence="8">Protein BOI2</fullName>
    </submittedName>
</protein>
<dbReference type="Proteomes" id="UP000054886">
    <property type="component" value="Unassembled WGS sequence"/>
</dbReference>
<gene>
    <name evidence="8" type="ORF">AO440_001631</name>
</gene>
<dbReference type="Gene3D" id="1.10.150.50">
    <property type="entry name" value="Transcription Factor, Ets-1"/>
    <property type="match status" value="1"/>
</dbReference>
<dbReference type="GO" id="GO:0001881">
    <property type="term" value="P:receptor recycling"/>
    <property type="evidence" value="ECO:0007669"/>
    <property type="project" value="TreeGrafter"/>
</dbReference>
<dbReference type="SUPFAM" id="SSF50044">
    <property type="entry name" value="SH3-domain"/>
    <property type="match status" value="1"/>
</dbReference>
<dbReference type="Gene3D" id="2.30.30.40">
    <property type="entry name" value="SH3 Domains"/>
    <property type="match status" value="1"/>
</dbReference>
<dbReference type="GO" id="GO:0000920">
    <property type="term" value="P:septum digestion after cytokinesis"/>
    <property type="evidence" value="ECO:0007669"/>
    <property type="project" value="EnsemblFungi"/>
</dbReference>
<evidence type="ECO:0000256" key="1">
    <source>
        <dbReference type="ARBA" id="ARBA00022443"/>
    </source>
</evidence>
<dbReference type="PROSITE" id="PS50003">
    <property type="entry name" value="PH_DOMAIN"/>
    <property type="match status" value="1"/>
</dbReference>
<accession>A0A0W0C7I0</accession>
<dbReference type="GO" id="GO:0005769">
    <property type="term" value="C:early endosome"/>
    <property type="evidence" value="ECO:0007669"/>
    <property type="project" value="TreeGrafter"/>
</dbReference>
<feature type="compositionally biased region" description="Basic residues" evidence="4">
    <location>
        <begin position="618"/>
        <end position="631"/>
    </location>
</feature>
<dbReference type="SMART" id="SM00326">
    <property type="entry name" value="SH3"/>
    <property type="match status" value="1"/>
</dbReference>
<dbReference type="GO" id="GO:0007118">
    <property type="term" value="P:budding cell apical bud growth"/>
    <property type="evidence" value="ECO:0007669"/>
    <property type="project" value="EnsemblFungi"/>
</dbReference>
<sequence length="918" mass="100689">MSGVNTPKLAQLDTSFARNASTSSAATPSSQTFSSKSRFPLYIAINAYTKRMEDELDMNPGDKIQVINDDGEFNDGWFYGRNLRTKEEGLYPVVFTQVLATERKSTVMRAKSSKRIYSPSSREDLVNSPALSNSEVMNDLPSPYLVESGASAFTNNVNRNVSVKSTISDIDKALEDLQNANVNDTTLSSANYNSGDVTQNTVYSTTQGLNVNEASTVSLPRNQNEIMELMNVENWTPDEVTAYFIGHGFDIKSASSFQQHKISGKILLELQLEHLKELDISSFGTRFEMYKQIEMIREVVAREGKVGSHDVIRVEKNRDRNDASALMPAPTLNSSAPRSHPRNASHSLEDLPSSETRTPSTKHRPTSLWIGGGSVSEEKGDLFVSPRRAPKPPSYPSPVQPQRLPTFSNDEQKAVREVSQSTQIDTNVGNSKSSSADQSNSETPLSPFKTVMNRVSLLSPIKSEKKRDEANESAISEDASATSSIYASPSRSLSMVDIKKNSDKPQTKTHRRNSSIASFSSNGKVTERKPSGNDRSKVASIFLSPFKQQFTNNATKSSPSTTPTSPSAAKQPTPVKRSPQPEKRSVSAKTQSKTKSAIASTAIAEEPQKRSVSEAVKSKNKSTKPGLRKQHTSAFTEGLRSISVRDAMKNADYSGWLSKKGSGAVSVWKTRFFTLHGTRLSYFANTTDTRERGLIDITAHRVIPAKEDDKLVSLYAASTGKGRFCFKLIPPQPGSKKGLTFTQPRTHYFAVDTKDEMRGWMAALIKATIDIDTTVPVVSSYSTPTVSLSKAQELLAEAREETKLREEQLQNQESLWNEDDHGSHPDKSLNHTASSHNAETTVITSDSDTSMNTPNLSSTTAGTNGFSSPFLLASGMASPAIARKTSRQTKEPGKLEDSTKAEDTGYFDTEHHKPAEHI</sequence>
<feature type="compositionally biased region" description="Polar residues" evidence="4">
    <location>
        <begin position="418"/>
        <end position="430"/>
    </location>
</feature>
<evidence type="ECO:0000256" key="4">
    <source>
        <dbReference type="SAM" id="MobiDB-lite"/>
    </source>
</evidence>
<dbReference type="SUPFAM" id="SSF50729">
    <property type="entry name" value="PH domain-like"/>
    <property type="match status" value="1"/>
</dbReference>
<reference evidence="8 9" key="1">
    <citation type="submission" date="2015-10" db="EMBL/GenBank/DDBJ databases">
        <title>Draft genomes sequences of Candida glabrata isolates 1A, 1B, 2A, 2B, 3A and 3B.</title>
        <authorList>
            <person name="Haavelsrud O.E."/>
            <person name="Gaustad P."/>
        </authorList>
    </citation>
    <scope>NUCLEOTIDE SEQUENCE [LARGE SCALE GENOMIC DNA]</scope>
    <source>
        <strain evidence="8">910700640</strain>
    </source>
</reference>
<dbReference type="PROSITE" id="PS50002">
    <property type="entry name" value="SH3"/>
    <property type="match status" value="1"/>
</dbReference>
<feature type="compositionally biased region" description="Basic and acidic residues" evidence="4">
    <location>
        <begin position="311"/>
        <end position="322"/>
    </location>
</feature>
<feature type="compositionally biased region" description="Basic and acidic residues" evidence="4">
    <location>
        <begin position="525"/>
        <end position="536"/>
    </location>
</feature>
<dbReference type="GO" id="GO:0055037">
    <property type="term" value="C:recycling endosome"/>
    <property type="evidence" value="ECO:0007669"/>
    <property type="project" value="TreeGrafter"/>
</dbReference>
<dbReference type="CDD" id="cd11886">
    <property type="entry name" value="SH3_BOI"/>
    <property type="match status" value="1"/>
</dbReference>
<feature type="compositionally biased region" description="Low complexity" evidence="4">
    <location>
        <begin position="431"/>
        <end position="441"/>
    </location>
</feature>
<dbReference type="GO" id="GO:0099500">
    <property type="term" value="P:vesicle fusion to plasma membrane"/>
    <property type="evidence" value="ECO:0007669"/>
    <property type="project" value="EnsemblFungi"/>
</dbReference>
<proteinExistence type="predicted"/>
<comment type="caution">
    <text evidence="8">The sequence shown here is derived from an EMBL/GenBank/DDBJ whole genome shotgun (WGS) entry which is preliminary data.</text>
</comment>
<feature type="compositionally biased region" description="Basic and acidic residues" evidence="4">
    <location>
        <begin position="888"/>
        <end position="918"/>
    </location>
</feature>
<dbReference type="SUPFAM" id="SSF47769">
    <property type="entry name" value="SAM/Pointed domain"/>
    <property type="match status" value="1"/>
</dbReference>
<dbReference type="GO" id="GO:0005829">
    <property type="term" value="C:cytosol"/>
    <property type="evidence" value="ECO:0007669"/>
    <property type="project" value="GOC"/>
</dbReference>
<dbReference type="GO" id="GO:0042147">
    <property type="term" value="P:retrograde transport, endosome to Golgi"/>
    <property type="evidence" value="ECO:0007669"/>
    <property type="project" value="TreeGrafter"/>
</dbReference>
<feature type="compositionally biased region" description="Polar residues" evidence="4">
    <location>
        <begin position="331"/>
        <end position="346"/>
    </location>
</feature>
<dbReference type="InterPro" id="IPR011993">
    <property type="entry name" value="PH-like_dom_sf"/>
</dbReference>
<feature type="domain" description="PH" evidence="6">
    <location>
        <begin position="650"/>
        <end position="769"/>
    </location>
</feature>
<keyword evidence="2" id="KW-0597">Phosphoprotein</keyword>
<dbReference type="AlphaFoldDB" id="A0A0W0C7I0"/>
<dbReference type="PROSITE" id="PS50105">
    <property type="entry name" value="SAM_DOMAIN"/>
    <property type="match status" value="1"/>
</dbReference>
<dbReference type="PANTHER" id="PTHR22902:SF27">
    <property type="entry name" value="PLECKSTRIN HOMOLOGY DOMAIN-CONTAINING FAMILY A MEMBER 3"/>
    <property type="match status" value="1"/>
</dbReference>
<feature type="compositionally biased region" description="Basic and acidic residues" evidence="4">
    <location>
        <begin position="497"/>
        <end position="506"/>
    </location>
</feature>
<dbReference type="InterPro" id="IPR001849">
    <property type="entry name" value="PH_domain"/>
</dbReference>
<dbReference type="VEuPathDB" id="FungiDB:B1J91_G03509g"/>
<feature type="compositionally biased region" description="Polar residues" evidence="4">
    <location>
        <begin position="479"/>
        <end position="493"/>
    </location>
</feature>
<dbReference type="PANTHER" id="PTHR22902">
    <property type="entry name" value="SESQUIPEDALIAN"/>
    <property type="match status" value="1"/>
</dbReference>
<dbReference type="GO" id="GO:0005543">
    <property type="term" value="F:phospholipid binding"/>
    <property type="evidence" value="ECO:0007669"/>
    <property type="project" value="EnsemblFungi"/>
</dbReference>
<dbReference type="GO" id="GO:0005802">
    <property type="term" value="C:trans-Golgi network"/>
    <property type="evidence" value="ECO:0007669"/>
    <property type="project" value="TreeGrafter"/>
</dbReference>
<dbReference type="VEuPathDB" id="FungiDB:CAGL0G03509g"/>
<dbReference type="CDD" id="cd09535">
    <property type="entry name" value="SAM_BOI-like_fungal"/>
    <property type="match status" value="1"/>
</dbReference>
<feature type="domain" description="SAM" evidence="7">
    <location>
        <begin position="235"/>
        <end position="299"/>
    </location>
</feature>
<feature type="compositionally biased region" description="Low complexity" evidence="4">
    <location>
        <begin position="554"/>
        <end position="574"/>
    </location>
</feature>
<evidence type="ECO:0000259" key="7">
    <source>
        <dbReference type="PROSITE" id="PS50105"/>
    </source>
</evidence>
<dbReference type="Pfam" id="PF00018">
    <property type="entry name" value="SH3_1"/>
    <property type="match status" value="1"/>
</dbReference>
<dbReference type="FunFam" id="2.30.29.30:FF:000230">
    <property type="entry name" value="Polarized growth protein (Boi2)"/>
    <property type="match status" value="1"/>
</dbReference>
<name>A0A0W0C7I0_CANGB</name>
<dbReference type="Pfam" id="PF07647">
    <property type="entry name" value="SAM_2"/>
    <property type="match status" value="1"/>
</dbReference>
<evidence type="ECO:0000259" key="6">
    <source>
        <dbReference type="PROSITE" id="PS50003"/>
    </source>
</evidence>
<feature type="compositionally biased region" description="Polar residues" evidence="4">
    <location>
        <begin position="514"/>
        <end position="524"/>
    </location>
</feature>
<feature type="region of interest" description="Disordered" evidence="4">
    <location>
        <begin position="801"/>
        <end position="863"/>
    </location>
</feature>
<dbReference type="VEuPathDB" id="FungiDB:GVI51_G03377"/>
<evidence type="ECO:0000256" key="3">
    <source>
        <dbReference type="PROSITE-ProRule" id="PRU00192"/>
    </source>
</evidence>
<feature type="compositionally biased region" description="Polar residues" evidence="4">
    <location>
        <begin position="830"/>
        <end position="863"/>
    </location>
</feature>
<dbReference type="InterPro" id="IPR035551">
    <property type="entry name" value="Boi1/2_SH3"/>
</dbReference>
<dbReference type="InterPro" id="IPR013761">
    <property type="entry name" value="SAM/pointed_sf"/>
</dbReference>
<dbReference type="InterPro" id="IPR001452">
    <property type="entry name" value="SH3_domain"/>
</dbReference>
<feature type="compositionally biased region" description="Basic and acidic residues" evidence="4">
    <location>
        <begin position="818"/>
        <end position="829"/>
    </location>
</feature>
<organism evidence="8 9">
    <name type="scientific">Candida glabrata</name>
    <name type="common">Yeast</name>
    <name type="synonym">Torulopsis glabrata</name>
    <dbReference type="NCBI Taxonomy" id="5478"/>
    <lineage>
        <taxon>Eukaryota</taxon>
        <taxon>Fungi</taxon>
        <taxon>Dikarya</taxon>
        <taxon>Ascomycota</taxon>
        <taxon>Saccharomycotina</taxon>
        <taxon>Saccharomycetes</taxon>
        <taxon>Saccharomycetales</taxon>
        <taxon>Saccharomycetaceae</taxon>
        <taxon>Nakaseomyces</taxon>
    </lineage>
</organism>
<evidence type="ECO:0000313" key="8">
    <source>
        <dbReference type="EMBL" id="KTB07649.1"/>
    </source>
</evidence>
<dbReference type="EMBL" id="LLZZ01000107">
    <property type="protein sequence ID" value="KTB07649.1"/>
    <property type="molecule type" value="Genomic_DNA"/>
</dbReference>
<feature type="region of interest" description="Disordered" evidence="4">
    <location>
        <begin position="549"/>
        <end position="632"/>
    </location>
</feature>
<dbReference type="InterPro" id="IPR045188">
    <property type="entry name" value="Boi1/Boi2-like"/>
</dbReference>
<feature type="region of interest" description="Disordered" evidence="4">
    <location>
        <begin position="879"/>
        <end position="918"/>
    </location>
</feature>
<evidence type="ECO:0000259" key="5">
    <source>
        <dbReference type="PROSITE" id="PS50002"/>
    </source>
</evidence>
<dbReference type="InterPro" id="IPR036028">
    <property type="entry name" value="SH3-like_dom_sf"/>
</dbReference>
<dbReference type="VEuPathDB" id="FungiDB:GWK60_G03377"/>
<dbReference type="InterPro" id="IPR001660">
    <property type="entry name" value="SAM"/>
</dbReference>
<dbReference type="CDD" id="cd13316">
    <property type="entry name" value="PH_Boi"/>
    <property type="match status" value="1"/>
</dbReference>